<evidence type="ECO:0000259" key="2">
    <source>
        <dbReference type="Pfam" id="PF10328"/>
    </source>
</evidence>
<dbReference type="Pfam" id="PF10328">
    <property type="entry name" value="7TM_GPCR_Srx"/>
    <property type="match status" value="1"/>
</dbReference>
<keyword evidence="1" id="KW-0812">Transmembrane</keyword>
<evidence type="ECO:0000256" key="1">
    <source>
        <dbReference type="SAM" id="Phobius"/>
    </source>
</evidence>
<evidence type="ECO:0000313" key="3">
    <source>
        <dbReference type="Proteomes" id="UP000050640"/>
    </source>
</evidence>
<proteinExistence type="predicted"/>
<evidence type="ECO:0000313" key="4">
    <source>
        <dbReference type="WBParaSite" id="EEL_0000275201-mRNA-1"/>
    </source>
</evidence>
<dbReference type="Proteomes" id="UP000050640">
    <property type="component" value="Unplaced"/>
</dbReference>
<feature type="transmembrane region" description="Helical" evidence="1">
    <location>
        <begin position="20"/>
        <end position="44"/>
    </location>
</feature>
<feature type="transmembrane region" description="Helical" evidence="1">
    <location>
        <begin position="166"/>
        <end position="192"/>
    </location>
</feature>
<feature type="domain" description="7TM GPCR serpentine receptor class x (Srx)" evidence="2">
    <location>
        <begin position="33"/>
        <end position="200"/>
    </location>
</feature>
<protein>
    <submittedName>
        <fullName evidence="4">7TM_GPCR_Srx domain-containing protein</fullName>
    </submittedName>
</protein>
<dbReference type="WBParaSite" id="EEL_0000275201-mRNA-1">
    <property type="protein sequence ID" value="EEL_0000275201-mRNA-1"/>
    <property type="gene ID" value="EEL_0000275201"/>
</dbReference>
<name>A0A0R3RMP2_9BILA</name>
<accession>A0A0R3RMP2</accession>
<keyword evidence="1" id="KW-1133">Transmembrane helix</keyword>
<keyword evidence="1" id="KW-0472">Membrane</keyword>
<dbReference type="InterPro" id="IPR019430">
    <property type="entry name" value="7TM_GPCR_serpentine_rcpt_Srx"/>
</dbReference>
<dbReference type="Gene3D" id="1.20.1070.10">
    <property type="entry name" value="Rhodopsin 7-helix transmembrane proteins"/>
    <property type="match status" value="1"/>
</dbReference>
<dbReference type="AlphaFoldDB" id="A0A0R3RMP2"/>
<reference evidence="4" key="1">
    <citation type="submission" date="2017-02" db="UniProtKB">
        <authorList>
            <consortium name="WormBaseParasite"/>
        </authorList>
    </citation>
    <scope>IDENTIFICATION</scope>
</reference>
<feature type="transmembrane region" description="Helical" evidence="1">
    <location>
        <begin position="116"/>
        <end position="146"/>
    </location>
</feature>
<keyword evidence="3" id="KW-1185">Reference proteome</keyword>
<dbReference type="SUPFAM" id="SSF81321">
    <property type="entry name" value="Family A G protein-coupled receptor-like"/>
    <property type="match status" value="1"/>
</dbReference>
<organism evidence="3 4">
    <name type="scientific">Elaeophora elaphi</name>
    <dbReference type="NCBI Taxonomy" id="1147741"/>
    <lineage>
        <taxon>Eukaryota</taxon>
        <taxon>Metazoa</taxon>
        <taxon>Ecdysozoa</taxon>
        <taxon>Nematoda</taxon>
        <taxon>Chromadorea</taxon>
        <taxon>Rhabditida</taxon>
        <taxon>Spirurina</taxon>
        <taxon>Spiruromorpha</taxon>
        <taxon>Filarioidea</taxon>
        <taxon>Onchocercidae</taxon>
        <taxon>Elaeophora</taxon>
    </lineage>
</organism>
<feature type="transmembrane region" description="Helical" evidence="1">
    <location>
        <begin position="80"/>
        <end position="104"/>
    </location>
</feature>
<sequence length="222" mass="26073">MTSRLHVIRNNGVYKHPSLIHVYIYAALHITITFFILLLSLALADLMHAIVTTFYLYPPIILKRQHLPLQWMKIFNAVDWIAWAITLTHISAVCLDRLAAIIFYGRYTVLVSMRKMCSYSIFCWIFFIGQNIILLSLDACCMIIPLQSDEYYTFGYQRDDSILNQINLYIYTYTPLELATIVIISVSNPIILIQLYKRWKRKCALQHNIILSQHILWQKLKL</sequence>